<keyword evidence="2" id="KW-0378">Hydrolase</keyword>
<reference evidence="4 5" key="1">
    <citation type="submission" date="2022-12" db="EMBL/GenBank/DDBJ databases">
        <title>Draft genome sequence of Paenibacillus sp. dW9.</title>
        <authorList>
            <person name="Choi E.-W."/>
            <person name="Kim D.-U."/>
        </authorList>
    </citation>
    <scope>NUCLEOTIDE SEQUENCE [LARGE SCALE GENOMIC DNA]</scope>
    <source>
        <strain evidence="5">dW9</strain>
    </source>
</reference>
<evidence type="ECO:0000256" key="1">
    <source>
        <dbReference type="ARBA" id="ARBA00008853"/>
    </source>
</evidence>
<dbReference type="EMBL" id="JAQAGZ010000021">
    <property type="protein sequence ID" value="MCZ8516060.1"/>
    <property type="molecule type" value="Genomic_DNA"/>
</dbReference>
<keyword evidence="5" id="KW-1185">Reference proteome</keyword>
<sequence length="294" mass="32667">MDILTFSDEIHMVIPEGAVLERLETDFRFVEGPVWDSVQQCLYFSDIPASTIYRWTPTEGYSVYRTPSDHSNGLTLDGQRRLLACHHGSRKVTRTEADGTITDVATHYQGKRLNSPNDIVVKSDGSIYFTDPPYGLKGHIEGKELPFQGVYRYDPATEELRLLVDDFDKPNGLAFSPDEQTLYVDDSGRDHVRAFDVTSTGSLINGRVFTKLDPTIGNGVADGMKVDREGRVYVTGRGGIWIVSPSGEKLGVIRMPEVTANLAWGGDGRDLYITASTSFYRIRLNVQGIPPVRG</sequence>
<proteinExistence type="inferred from homology"/>
<dbReference type="InterPro" id="IPR013658">
    <property type="entry name" value="SGL"/>
</dbReference>
<gene>
    <name evidence="4" type="ORF">O9H85_27395</name>
</gene>
<dbReference type="Proteomes" id="UP001527882">
    <property type="component" value="Unassembled WGS sequence"/>
</dbReference>
<evidence type="ECO:0000313" key="5">
    <source>
        <dbReference type="Proteomes" id="UP001527882"/>
    </source>
</evidence>
<dbReference type="SUPFAM" id="SSF63829">
    <property type="entry name" value="Calcium-dependent phosphotriesterase"/>
    <property type="match status" value="1"/>
</dbReference>
<accession>A0ABT4QGP8</accession>
<dbReference type="InterPro" id="IPR051262">
    <property type="entry name" value="SMP-30/CGR1_Lactonase"/>
</dbReference>
<organism evidence="4 5">
    <name type="scientific">Paenibacillus gyeongsangnamensis</name>
    <dbReference type="NCBI Taxonomy" id="3388067"/>
    <lineage>
        <taxon>Bacteria</taxon>
        <taxon>Bacillati</taxon>
        <taxon>Bacillota</taxon>
        <taxon>Bacilli</taxon>
        <taxon>Bacillales</taxon>
        <taxon>Paenibacillaceae</taxon>
        <taxon>Paenibacillus</taxon>
    </lineage>
</organism>
<dbReference type="InterPro" id="IPR005511">
    <property type="entry name" value="SMP-30"/>
</dbReference>
<dbReference type="PANTHER" id="PTHR47572:SF4">
    <property type="entry name" value="LACTONASE DRP35"/>
    <property type="match status" value="1"/>
</dbReference>
<dbReference type="Pfam" id="PF08450">
    <property type="entry name" value="SGL"/>
    <property type="match status" value="1"/>
</dbReference>
<feature type="domain" description="SMP-30/Gluconolactonase/LRE-like region" evidence="3">
    <location>
        <begin position="31"/>
        <end position="276"/>
    </location>
</feature>
<dbReference type="Gene3D" id="2.120.10.30">
    <property type="entry name" value="TolB, C-terminal domain"/>
    <property type="match status" value="1"/>
</dbReference>
<dbReference type="PANTHER" id="PTHR47572">
    <property type="entry name" value="LIPOPROTEIN-RELATED"/>
    <property type="match status" value="1"/>
</dbReference>
<name>A0ABT4QGP8_9BACL</name>
<dbReference type="PRINTS" id="PR01790">
    <property type="entry name" value="SMP30FAMILY"/>
</dbReference>
<evidence type="ECO:0000313" key="4">
    <source>
        <dbReference type="EMBL" id="MCZ8516060.1"/>
    </source>
</evidence>
<dbReference type="RefSeq" id="WP_269884593.1">
    <property type="nucleotide sequence ID" value="NZ_JAQAGZ010000021.1"/>
</dbReference>
<evidence type="ECO:0000256" key="2">
    <source>
        <dbReference type="ARBA" id="ARBA00022801"/>
    </source>
</evidence>
<dbReference type="InterPro" id="IPR011042">
    <property type="entry name" value="6-blade_b-propeller_TolB-like"/>
</dbReference>
<comment type="similarity">
    <text evidence="1">Belongs to the SMP-30/CGR1 family.</text>
</comment>
<comment type="caution">
    <text evidence="4">The sequence shown here is derived from an EMBL/GenBank/DDBJ whole genome shotgun (WGS) entry which is preliminary data.</text>
</comment>
<evidence type="ECO:0000259" key="3">
    <source>
        <dbReference type="Pfam" id="PF08450"/>
    </source>
</evidence>
<protein>
    <submittedName>
        <fullName evidence="4">SMP-30/gluconolactonase/LRE family protein</fullName>
    </submittedName>
</protein>